<feature type="transmembrane region" description="Helical" evidence="1">
    <location>
        <begin position="117"/>
        <end position="147"/>
    </location>
</feature>
<dbReference type="EMBL" id="FUZU01000002">
    <property type="protein sequence ID" value="SKC75073.1"/>
    <property type="molecule type" value="Genomic_DNA"/>
</dbReference>
<feature type="transmembrane region" description="Helical" evidence="1">
    <location>
        <begin position="85"/>
        <end position="105"/>
    </location>
</feature>
<dbReference type="OrthoDB" id="981402at2"/>
<feature type="transmembrane region" description="Helical" evidence="1">
    <location>
        <begin position="332"/>
        <end position="351"/>
    </location>
</feature>
<evidence type="ECO:0000313" key="2">
    <source>
        <dbReference type="EMBL" id="SKC75073.1"/>
    </source>
</evidence>
<keyword evidence="3" id="KW-1185">Reference proteome</keyword>
<dbReference type="STRING" id="688867.SAMN05660236_3182"/>
<name>A0A1T5LGE4_9BACT</name>
<dbReference type="AlphaFoldDB" id="A0A1T5LGE4"/>
<protein>
    <recommendedName>
        <fullName evidence="4">Dolichyl-phosphate-mannose-protein mannosyltransferase</fullName>
    </recommendedName>
</protein>
<feature type="transmembrane region" description="Helical" evidence="1">
    <location>
        <begin position="12"/>
        <end position="29"/>
    </location>
</feature>
<dbReference type="Proteomes" id="UP000190961">
    <property type="component" value="Unassembled WGS sequence"/>
</dbReference>
<evidence type="ECO:0000313" key="3">
    <source>
        <dbReference type="Proteomes" id="UP000190961"/>
    </source>
</evidence>
<evidence type="ECO:0000256" key="1">
    <source>
        <dbReference type="SAM" id="Phobius"/>
    </source>
</evidence>
<feature type="transmembrane region" description="Helical" evidence="1">
    <location>
        <begin position="246"/>
        <end position="270"/>
    </location>
</feature>
<keyword evidence="1" id="KW-0812">Transmembrane</keyword>
<evidence type="ECO:0008006" key="4">
    <source>
        <dbReference type="Google" id="ProtNLM"/>
    </source>
</evidence>
<gene>
    <name evidence="2" type="ORF">SAMN05660236_3182</name>
</gene>
<feature type="transmembrane region" description="Helical" evidence="1">
    <location>
        <begin position="282"/>
        <end position="300"/>
    </location>
</feature>
<organism evidence="2 3">
    <name type="scientific">Ohtaekwangia koreensis</name>
    <dbReference type="NCBI Taxonomy" id="688867"/>
    <lineage>
        <taxon>Bacteria</taxon>
        <taxon>Pseudomonadati</taxon>
        <taxon>Bacteroidota</taxon>
        <taxon>Cytophagia</taxon>
        <taxon>Cytophagales</taxon>
        <taxon>Fulvivirgaceae</taxon>
        <taxon>Ohtaekwangia</taxon>
    </lineage>
</organism>
<feature type="transmembrane region" description="Helical" evidence="1">
    <location>
        <begin position="306"/>
        <end position="325"/>
    </location>
</feature>
<reference evidence="2 3" key="1">
    <citation type="submission" date="2017-02" db="EMBL/GenBank/DDBJ databases">
        <authorList>
            <person name="Peterson S.W."/>
        </authorList>
    </citation>
    <scope>NUCLEOTIDE SEQUENCE [LARGE SCALE GENOMIC DNA]</scope>
    <source>
        <strain evidence="2 3">DSM 25262</strain>
    </source>
</reference>
<proteinExistence type="predicted"/>
<accession>A0A1T5LGE4</accession>
<dbReference type="RefSeq" id="WP_143785788.1">
    <property type="nucleotide sequence ID" value="NZ_FUZU01000002.1"/>
</dbReference>
<feature type="transmembrane region" description="Helical" evidence="1">
    <location>
        <begin position="202"/>
        <end position="223"/>
    </location>
</feature>
<keyword evidence="1" id="KW-0472">Membrane</keyword>
<feature type="transmembrane region" description="Helical" evidence="1">
    <location>
        <begin position="167"/>
        <end position="195"/>
    </location>
</feature>
<sequence length="466" mass="53726">MLRYFRINDPYRLLGLLAIMIAISLPLFIDAPEMTLPELKSILLGEKVHSGSSLYTEVVDSTAPLAGWFDTLFEMIFGRSVLGRHILAFFIVFSQAAYLGIIFINKKAFSESTFIPSVIFAFLFFFSFDTLSLNAELLGSGFLLLALHNLFRQIEFREQGDPSIFNLGFYIGLASLFSFSFIIYLVGSVVILMIFTRSAVRSYFLMIFGFLLTHFFMMSIFYLRDGLPDLWEYYYLPNLGFGSDKFINATSLWTLGAIPILFLVVSLVMLNRDARFTKYQSQLVQTMFFWMIFSFLQILYSKDLRPQSFITLIPSFSFYIAHFLLLIRRKKFAEISLWVLLISIVSVGYLARYNKIPSVHYNDLFVAESAWSKTISDKKVLMLGDDFSIYKNNTLGSGFLNWRLSREIIEQPDYYENIVLINNSFLNDFPEVIIDPSNLMPYVFDRSPILKTKYSASGDGLYVLKK</sequence>
<keyword evidence="1" id="KW-1133">Transmembrane helix</keyword>